<dbReference type="RefSeq" id="WP_269459652.1">
    <property type="nucleotide sequence ID" value="NZ_JOEF01000007.1"/>
</dbReference>
<evidence type="ECO:0000313" key="2">
    <source>
        <dbReference type="Proteomes" id="UP000183376"/>
    </source>
</evidence>
<dbReference type="AlphaFoldDB" id="A0A1G9VDN9"/>
<accession>A0A1G9VDN9</accession>
<organism evidence="1 2">
    <name type="scientific">Allokutzneria albata</name>
    <name type="common">Kibdelosporangium albatum</name>
    <dbReference type="NCBI Taxonomy" id="211114"/>
    <lineage>
        <taxon>Bacteria</taxon>
        <taxon>Bacillati</taxon>
        <taxon>Actinomycetota</taxon>
        <taxon>Actinomycetes</taxon>
        <taxon>Pseudonocardiales</taxon>
        <taxon>Pseudonocardiaceae</taxon>
        <taxon>Allokutzneria</taxon>
    </lineage>
</organism>
<proteinExistence type="predicted"/>
<evidence type="ECO:0000313" key="1">
    <source>
        <dbReference type="EMBL" id="SDM70332.1"/>
    </source>
</evidence>
<dbReference type="EMBL" id="LT629701">
    <property type="protein sequence ID" value="SDM70332.1"/>
    <property type="molecule type" value="Genomic_DNA"/>
</dbReference>
<reference evidence="1 2" key="1">
    <citation type="submission" date="2016-10" db="EMBL/GenBank/DDBJ databases">
        <authorList>
            <person name="de Groot N.N."/>
        </authorList>
    </citation>
    <scope>NUCLEOTIDE SEQUENCE [LARGE SCALE GENOMIC DNA]</scope>
    <source>
        <strain evidence="1 2">DSM 44149</strain>
    </source>
</reference>
<sequence>MTAGERAVIIVAMFTTAVPSTLAGADLSGALAAVSSVLAGARS</sequence>
<protein>
    <submittedName>
        <fullName evidence="1">Uncharacterized protein</fullName>
    </submittedName>
</protein>
<name>A0A1G9VDN9_ALLAB</name>
<dbReference type="STRING" id="211114.SAMN04489726_2981"/>
<dbReference type="Proteomes" id="UP000183376">
    <property type="component" value="Chromosome I"/>
</dbReference>
<gene>
    <name evidence="1" type="ORF">SAMN04489726_2981</name>
</gene>
<keyword evidence="2" id="KW-1185">Reference proteome</keyword>